<feature type="transmembrane region" description="Helical" evidence="1">
    <location>
        <begin position="33"/>
        <end position="51"/>
    </location>
</feature>
<keyword evidence="1" id="KW-1133">Transmembrane helix</keyword>
<comment type="caution">
    <text evidence="2">The sequence shown here is derived from an EMBL/GenBank/DDBJ whole genome shotgun (WGS) entry which is preliminary data.</text>
</comment>
<accession>A0A844QLA1</accession>
<evidence type="ECO:0000313" key="3">
    <source>
        <dbReference type="Proteomes" id="UP000463224"/>
    </source>
</evidence>
<reference evidence="2 3" key="1">
    <citation type="submission" date="2019-12" db="EMBL/GenBank/DDBJ databases">
        <title>Nitratireductor arenosus sp. nov., Isolated from sea sand, Jeju island, South Korea.</title>
        <authorList>
            <person name="Kim W."/>
        </authorList>
    </citation>
    <scope>NUCLEOTIDE SEQUENCE [LARGE SCALE GENOMIC DNA]</scope>
    <source>
        <strain evidence="2 3">CAU 1489</strain>
    </source>
</reference>
<organism evidence="2 3">
    <name type="scientific">Nitratireductor arenosus</name>
    <dbReference type="NCBI Taxonomy" id="2682096"/>
    <lineage>
        <taxon>Bacteria</taxon>
        <taxon>Pseudomonadati</taxon>
        <taxon>Pseudomonadota</taxon>
        <taxon>Alphaproteobacteria</taxon>
        <taxon>Hyphomicrobiales</taxon>
        <taxon>Phyllobacteriaceae</taxon>
        <taxon>Nitratireductor</taxon>
    </lineage>
</organism>
<dbReference type="Proteomes" id="UP000463224">
    <property type="component" value="Unassembled WGS sequence"/>
</dbReference>
<gene>
    <name evidence="2" type="ORF">GN330_16215</name>
</gene>
<keyword evidence="1" id="KW-0472">Membrane</keyword>
<name>A0A844QLA1_9HYPH</name>
<sequence length="53" mass="5295">MLKGANVKDLFFWVAAGAAAGLAAGLPFGSDYMLAGVGLGMAGGLGIHFGLRR</sequence>
<dbReference type="AlphaFoldDB" id="A0A844QLA1"/>
<dbReference type="RefSeq" id="WP_156713687.1">
    <property type="nucleotide sequence ID" value="NZ_WPHG01000003.1"/>
</dbReference>
<evidence type="ECO:0000313" key="2">
    <source>
        <dbReference type="EMBL" id="MVA98793.1"/>
    </source>
</evidence>
<protein>
    <submittedName>
        <fullName evidence="2">Uncharacterized protein</fullName>
    </submittedName>
</protein>
<dbReference type="EMBL" id="WPHG01000003">
    <property type="protein sequence ID" value="MVA98793.1"/>
    <property type="molecule type" value="Genomic_DNA"/>
</dbReference>
<keyword evidence="1" id="KW-0812">Transmembrane</keyword>
<evidence type="ECO:0000256" key="1">
    <source>
        <dbReference type="SAM" id="Phobius"/>
    </source>
</evidence>
<keyword evidence="3" id="KW-1185">Reference proteome</keyword>
<proteinExistence type="predicted"/>